<sequence>MKVYQQILIACPLVFLASFVDAVAGGGGLISLPAYYLTGMTAHFATGSNKFSSCIGTIFSTGRFLKSGSFHLRVALVSAGFALGGSYAGARLALVLDDHFLRVAMLVLLPLAAVVILLSRKKDSADISTFDHIPTRRAMALSAGIGLLLGVYDGFFGPGTGTFLIIAFTAFLGFDYKTACGNTKVVNLASNVAALITFVAAGTIQYSVAVPAAVCSIAGHWIGSGLAIKKGARFIRPVMMFVLILLFSKVAWDMLVK</sequence>
<keyword evidence="7 8" id="KW-0472">Membrane</keyword>
<dbReference type="Pfam" id="PF01925">
    <property type="entry name" value="TauE"/>
    <property type="match status" value="1"/>
</dbReference>
<feature type="transmembrane region" description="Helical" evidence="8">
    <location>
        <begin position="192"/>
        <end position="222"/>
    </location>
</feature>
<dbReference type="InterPro" id="IPR052017">
    <property type="entry name" value="TSUP"/>
</dbReference>
<evidence type="ECO:0000256" key="6">
    <source>
        <dbReference type="ARBA" id="ARBA00022989"/>
    </source>
</evidence>
<evidence type="ECO:0000313" key="9">
    <source>
        <dbReference type="EMBL" id="MBW7573663.1"/>
    </source>
</evidence>
<keyword evidence="4 8" id="KW-1003">Cell membrane</keyword>
<evidence type="ECO:0000256" key="8">
    <source>
        <dbReference type="RuleBase" id="RU363041"/>
    </source>
</evidence>
<evidence type="ECO:0000256" key="7">
    <source>
        <dbReference type="ARBA" id="ARBA00023136"/>
    </source>
</evidence>
<dbReference type="Proteomes" id="UP000719942">
    <property type="component" value="Unassembled WGS sequence"/>
</dbReference>
<proteinExistence type="inferred from homology"/>
<evidence type="ECO:0000256" key="4">
    <source>
        <dbReference type="ARBA" id="ARBA00022475"/>
    </source>
</evidence>
<evidence type="ECO:0000256" key="1">
    <source>
        <dbReference type="ARBA" id="ARBA00004651"/>
    </source>
</evidence>
<protein>
    <recommendedName>
        <fullName evidence="8">Probable membrane transporter protein</fullName>
    </recommendedName>
</protein>
<organism evidence="9 10">
    <name type="scientific">Caproiciproducens faecalis</name>
    <dbReference type="NCBI Taxonomy" id="2820301"/>
    <lineage>
        <taxon>Bacteria</taxon>
        <taxon>Bacillati</taxon>
        <taxon>Bacillota</taxon>
        <taxon>Clostridia</taxon>
        <taxon>Eubacteriales</taxon>
        <taxon>Acutalibacteraceae</taxon>
        <taxon>Caproiciproducens</taxon>
    </lineage>
</organism>
<name>A0ABS7DQU7_9FIRM</name>
<gene>
    <name evidence="9" type="ORF">J5W02_12665</name>
</gene>
<comment type="caution">
    <text evidence="9">The sequence shown here is derived from an EMBL/GenBank/DDBJ whole genome shotgun (WGS) entry which is preliminary data.</text>
</comment>
<evidence type="ECO:0000256" key="5">
    <source>
        <dbReference type="ARBA" id="ARBA00022692"/>
    </source>
</evidence>
<comment type="subcellular location">
    <subcellularLocation>
        <location evidence="1 8">Cell membrane</location>
        <topology evidence="1 8">Multi-pass membrane protein</topology>
    </subcellularLocation>
</comment>
<feature type="transmembrane region" description="Helical" evidence="8">
    <location>
        <begin position="139"/>
        <end position="172"/>
    </location>
</feature>
<keyword evidence="5 8" id="KW-0812">Transmembrane</keyword>
<dbReference type="InterPro" id="IPR002781">
    <property type="entry name" value="TM_pro_TauE-like"/>
</dbReference>
<dbReference type="PANTHER" id="PTHR30269">
    <property type="entry name" value="TRANSMEMBRANE PROTEIN YFCA"/>
    <property type="match status" value="1"/>
</dbReference>
<dbReference type="RefSeq" id="WP_219966061.1">
    <property type="nucleotide sequence ID" value="NZ_JAGFNZ010000005.1"/>
</dbReference>
<evidence type="ECO:0000256" key="3">
    <source>
        <dbReference type="ARBA" id="ARBA00022448"/>
    </source>
</evidence>
<reference evidence="9 10" key="1">
    <citation type="submission" date="2021-03" db="EMBL/GenBank/DDBJ databases">
        <title>Caproiciproducens sp. nov. isolated from feces of cow.</title>
        <authorList>
            <person name="Choi J.-Y."/>
        </authorList>
    </citation>
    <scope>NUCLEOTIDE SEQUENCE [LARGE SCALE GENOMIC DNA]</scope>
    <source>
        <strain evidence="9 10">AGMB10547</strain>
    </source>
</reference>
<keyword evidence="6 8" id="KW-1133">Transmembrane helix</keyword>
<dbReference type="EMBL" id="JAGFNZ010000005">
    <property type="protein sequence ID" value="MBW7573663.1"/>
    <property type="molecule type" value="Genomic_DNA"/>
</dbReference>
<dbReference type="PANTHER" id="PTHR30269:SF0">
    <property type="entry name" value="MEMBRANE TRANSPORTER PROTEIN YFCA-RELATED"/>
    <property type="match status" value="1"/>
</dbReference>
<feature type="transmembrane region" description="Helical" evidence="8">
    <location>
        <begin position="70"/>
        <end position="88"/>
    </location>
</feature>
<accession>A0ABS7DQU7</accession>
<evidence type="ECO:0000313" key="10">
    <source>
        <dbReference type="Proteomes" id="UP000719942"/>
    </source>
</evidence>
<feature type="transmembrane region" description="Helical" evidence="8">
    <location>
        <begin position="100"/>
        <end position="118"/>
    </location>
</feature>
<keyword evidence="10" id="KW-1185">Reference proteome</keyword>
<feature type="transmembrane region" description="Helical" evidence="8">
    <location>
        <begin position="234"/>
        <end position="252"/>
    </location>
</feature>
<keyword evidence="3" id="KW-0813">Transport</keyword>
<comment type="similarity">
    <text evidence="2 8">Belongs to the 4-toluene sulfonate uptake permease (TSUP) (TC 2.A.102) family.</text>
</comment>
<evidence type="ECO:0000256" key="2">
    <source>
        <dbReference type="ARBA" id="ARBA00009142"/>
    </source>
</evidence>